<accession>A0A841BWE6</accession>
<dbReference type="RefSeq" id="WP_184838847.1">
    <property type="nucleotide sequence ID" value="NZ_JACHMN010000002.1"/>
</dbReference>
<feature type="transmembrane region" description="Helical" evidence="1">
    <location>
        <begin position="216"/>
        <end position="239"/>
    </location>
</feature>
<feature type="transmembrane region" description="Helical" evidence="1">
    <location>
        <begin position="46"/>
        <end position="66"/>
    </location>
</feature>
<evidence type="ECO:0000313" key="3">
    <source>
        <dbReference type="Proteomes" id="UP000587527"/>
    </source>
</evidence>
<feature type="transmembrane region" description="Helical" evidence="1">
    <location>
        <begin position="246"/>
        <end position="267"/>
    </location>
</feature>
<feature type="transmembrane region" description="Helical" evidence="1">
    <location>
        <begin position="279"/>
        <end position="303"/>
    </location>
</feature>
<proteinExistence type="predicted"/>
<gene>
    <name evidence="2" type="ORF">F4553_004430</name>
</gene>
<organism evidence="2 3">
    <name type="scientific">Allocatelliglobosispora scoriae</name>
    <dbReference type="NCBI Taxonomy" id="643052"/>
    <lineage>
        <taxon>Bacteria</taxon>
        <taxon>Bacillati</taxon>
        <taxon>Actinomycetota</taxon>
        <taxon>Actinomycetes</taxon>
        <taxon>Micromonosporales</taxon>
        <taxon>Micromonosporaceae</taxon>
        <taxon>Allocatelliglobosispora</taxon>
    </lineage>
</organism>
<dbReference type="AlphaFoldDB" id="A0A841BWE6"/>
<feature type="transmembrane region" description="Helical" evidence="1">
    <location>
        <begin position="151"/>
        <end position="171"/>
    </location>
</feature>
<keyword evidence="1" id="KW-1133">Transmembrane helix</keyword>
<keyword evidence="3" id="KW-1185">Reference proteome</keyword>
<evidence type="ECO:0000313" key="2">
    <source>
        <dbReference type="EMBL" id="MBB5871051.1"/>
    </source>
</evidence>
<protein>
    <submittedName>
        <fullName evidence="2">MFS family permease</fullName>
    </submittedName>
</protein>
<keyword evidence="1" id="KW-0812">Transmembrane</keyword>
<name>A0A841BWE6_9ACTN</name>
<comment type="caution">
    <text evidence="2">The sequence shown here is derived from an EMBL/GenBank/DDBJ whole genome shotgun (WGS) entry which is preliminary data.</text>
</comment>
<feature type="transmembrane region" description="Helical" evidence="1">
    <location>
        <begin position="122"/>
        <end position="144"/>
    </location>
</feature>
<reference evidence="2 3" key="1">
    <citation type="submission" date="2020-08" db="EMBL/GenBank/DDBJ databases">
        <title>Sequencing the genomes of 1000 actinobacteria strains.</title>
        <authorList>
            <person name="Klenk H.-P."/>
        </authorList>
    </citation>
    <scope>NUCLEOTIDE SEQUENCE [LARGE SCALE GENOMIC DNA]</scope>
    <source>
        <strain evidence="2 3">DSM 45362</strain>
    </source>
</reference>
<sequence length="314" mass="31470">MSVRGWGGPIATAIGGAVVVGAAQLGLGYGLGIIGWRGDAAGWSAALAWTMWVSAFAVFAGALAGQRSLNRHSSSLPDDDSTVLGRVLWRITLAVAAALGGLAVVPLTALPARTVPTSATSAPAFIVGWHAAAGVVIGLVLAIIALNSRAIATNLIATGAWWALIALVAVIDAAAGGRGLVPAQLSAWRFTGHGVETIRGSFSALQVPGDVWWESLYLPGAGLILGAALLIGAFSALAAARSGDGWIGVALSGAAGPALLALVFIIVSPTLTEAPTEQVTALLIAPYAVVAGLVGSVAMAILADRPRRPAPRHA</sequence>
<keyword evidence="1" id="KW-0472">Membrane</keyword>
<evidence type="ECO:0000256" key="1">
    <source>
        <dbReference type="SAM" id="Phobius"/>
    </source>
</evidence>
<dbReference type="Proteomes" id="UP000587527">
    <property type="component" value="Unassembled WGS sequence"/>
</dbReference>
<feature type="transmembrane region" description="Helical" evidence="1">
    <location>
        <begin position="87"/>
        <end position="110"/>
    </location>
</feature>
<dbReference type="EMBL" id="JACHMN010000002">
    <property type="protein sequence ID" value="MBB5871051.1"/>
    <property type="molecule type" value="Genomic_DNA"/>
</dbReference>
<feature type="transmembrane region" description="Helical" evidence="1">
    <location>
        <begin position="12"/>
        <end position="34"/>
    </location>
</feature>